<evidence type="ECO:0000313" key="1">
    <source>
        <dbReference type="EMBL" id="QEG41975.1"/>
    </source>
</evidence>
<sequence>MSLDTLVQPTPQATPDTIARRVVEVYLRGCPFVDAAGIPQTAHEIVQQASDSCRSFATADAQQLCKLSLRLASQHIANSLCNGAACVIPSETPCRMSAAEPVRLAAPIRFGDWRDVLRPDRGRTLTVEQ</sequence>
<accession>A0A5B9QX85</accession>
<dbReference type="KEGG" id="rul:UC8_40040"/>
<proteinExistence type="predicted"/>
<dbReference type="EMBL" id="CP042914">
    <property type="protein sequence ID" value="QEG41975.1"/>
    <property type="molecule type" value="Genomic_DNA"/>
</dbReference>
<name>A0A5B9QX85_9BACT</name>
<protein>
    <submittedName>
        <fullName evidence="1">Uncharacterized protein</fullName>
    </submittedName>
</protein>
<dbReference type="RefSeq" id="WP_068141433.1">
    <property type="nucleotide sequence ID" value="NZ_CP042914.1"/>
</dbReference>
<dbReference type="AlphaFoldDB" id="A0A5B9QX85"/>
<dbReference type="Proteomes" id="UP000325286">
    <property type="component" value="Chromosome"/>
</dbReference>
<evidence type="ECO:0000313" key="2">
    <source>
        <dbReference type="Proteomes" id="UP000325286"/>
    </source>
</evidence>
<gene>
    <name evidence="1" type="ORF">UC8_40040</name>
</gene>
<organism evidence="1 2">
    <name type="scientific">Roseimaritima ulvae</name>
    <dbReference type="NCBI Taxonomy" id="980254"/>
    <lineage>
        <taxon>Bacteria</taxon>
        <taxon>Pseudomonadati</taxon>
        <taxon>Planctomycetota</taxon>
        <taxon>Planctomycetia</taxon>
        <taxon>Pirellulales</taxon>
        <taxon>Pirellulaceae</taxon>
        <taxon>Roseimaritima</taxon>
    </lineage>
</organism>
<reference evidence="1 2" key="1">
    <citation type="submission" date="2019-08" db="EMBL/GenBank/DDBJ databases">
        <title>Deep-cultivation of Planctomycetes and their phenomic and genomic characterization uncovers novel biology.</title>
        <authorList>
            <person name="Wiegand S."/>
            <person name="Jogler M."/>
            <person name="Boedeker C."/>
            <person name="Pinto D."/>
            <person name="Vollmers J."/>
            <person name="Rivas-Marin E."/>
            <person name="Kohn T."/>
            <person name="Peeters S.H."/>
            <person name="Heuer A."/>
            <person name="Rast P."/>
            <person name="Oberbeckmann S."/>
            <person name="Bunk B."/>
            <person name="Jeske O."/>
            <person name="Meyerdierks A."/>
            <person name="Storesund J.E."/>
            <person name="Kallscheuer N."/>
            <person name="Luecker S."/>
            <person name="Lage O.M."/>
            <person name="Pohl T."/>
            <person name="Merkel B.J."/>
            <person name="Hornburger P."/>
            <person name="Mueller R.-W."/>
            <person name="Bruemmer F."/>
            <person name="Labrenz M."/>
            <person name="Spormann A.M."/>
            <person name="Op den Camp H."/>
            <person name="Overmann J."/>
            <person name="Amann R."/>
            <person name="Jetten M.S.M."/>
            <person name="Mascher T."/>
            <person name="Medema M.H."/>
            <person name="Devos D.P."/>
            <person name="Kaster A.-K."/>
            <person name="Ovreas L."/>
            <person name="Rohde M."/>
            <person name="Galperin M.Y."/>
            <person name="Jogler C."/>
        </authorList>
    </citation>
    <scope>NUCLEOTIDE SEQUENCE [LARGE SCALE GENOMIC DNA]</scope>
    <source>
        <strain evidence="1 2">UC8</strain>
    </source>
</reference>
<keyword evidence="2" id="KW-1185">Reference proteome</keyword>